<dbReference type="SMART" id="SM00347">
    <property type="entry name" value="HTH_MARR"/>
    <property type="match status" value="1"/>
</dbReference>
<dbReference type="Proteomes" id="UP000324738">
    <property type="component" value="Unassembled WGS sequence"/>
</dbReference>
<evidence type="ECO:0000259" key="4">
    <source>
        <dbReference type="PROSITE" id="PS50995"/>
    </source>
</evidence>
<dbReference type="GO" id="GO:0003677">
    <property type="term" value="F:DNA binding"/>
    <property type="evidence" value="ECO:0007669"/>
    <property type="project" value="UniProtKB-KW"/>
</dbReference>
<keyword evidence="1" id="KW-0805">Transcription regulation</keyword>
<evidence type="ECO:0000256" key="2">
    <source>
        <dbReference type="ARBA" id="ARBA00023125"/>
    </source>
</evidence>
<dbReference type="RefSeq" id="WP_149297537.1">
    <property type="nucleotide sequence ID" value="NZ_VTWH01000001.1"/>
</dbReference>
<evidence type="ECO:0000313" key="5">
    <source>
        <dbReference type="EMBL" id="KAA0972121.1"/>
    </source>
</evidence>
<dbReference type="OrthoDB" id="8448256at2"/>
<keyword evidence="2" id="KW-0238">DNA-binding</keyword>
<accession>A0A5B0E2D4</accession>
<evidence type="ECO:0000313" key="6">
    <source>
        <dbReference type="Proteomes" id="UP000324738"/>
    </source>
</evidence>
<protein>
    <submittedName>
        <fullName evidence="5">MarR family transcriptional regulator</fullName>
    </submittedName>
</protein>
<gene>
    <name evidence="5" type="ORF">FPY71_03120</name>
</gene>
<dbReference type="PANTHER" id="PTHR42756">
    <property type="entry name" value="TRANSCRIPTIONAL REGULATOR, MARR"/>
    <property type="match status" value="1"/>
</dbReference>
<reference evidence="5 6" key="1">
    <citation type="submission" date="2019-08" db="EMBL/GenBank/DDBJ databases">
        <title>Aureimonas fodiniaquatilis sp. nov., isolated from a coal mine wastewater.</title>
        <authorList>
            <person name="Kim W."/>
        </authorList>
    </citation>
    <scope>NUCLEOTIDE SEQUENCE [LARGE SCALE GENOMIC DNA]</scope>
    <source>
        <strain evidence="5 6">CAU 1482</strain>
    </source>
</reference>
<dbReference type="Pfam" id="PF01047">
    <property type="entry name" value="MarR"/>
    <property type="match status" value="1"/>
</dbReference>
<evidence type="ECO:0000256" key="1">
    <source>
        <dbReference type="ARBA" id="ARBA00023015"/>
    </source>
</evidence>
<sequence length="150" mass="16490">MKREKKAILSQLTLTARAERTLMAQRLSGIGLHAGQDAVLLALAEQDGMALAQLAEWLSVTPPTITKTITRLSAENFVEKRPSPTDGRQSFAFLTDAGLEAVSEVRRLRKEVENQALAGFSPRQRSKLAKLLKKVERNLAPSPANKLSEE</sequence>
<dbReference type="Gene3D" id="1.10.10.10">
    <property type="entry name" value="Winged helix-like DNA-binding domain superfamily/Winged helix DNA-binding domain"/>
    <property type="match status" value="1"/>
</dbReference>
<proteinExistence type="predicted"/>
<feature type="domain" description="HTH marR-type" evidence="4">
    <location>
        <begin position="5"/>
        <end position="137"/>
    </location>
</feature>
<dbReference type="InterPro" id="IPR036388">
    <property type="entry name" value="WH-like_DNA-bd_sf"/>
</dbReference>
<name>A0A5B0E2D4_9HYPH</name>
<dbReference type="PRINTS" id="PR00598">
    <property type="entry name" value="HTHMARR"/>
</dbReference>
<organism evidence="5 6">
    <name type="scientific">Aureimonas fodinaquatilis</name>
    <dbReference type="NCBI Taxonomy" id="2565783"/>
    <lineage>
        <taxon>Bacteria</taxon>
        <taxon>Pseudomonadati</taxon>
        <taxon>Pseudomonadota</taxon>
        <taxon>Alphaproteobacteria</taxon>
        <taxon>Hyphomicrobiales</taxon>
        <taxon>Aurantimonadaceae</taxon>
        <taxon>Aureimonas</taxon>
    </lineage>
</organism>
<keyword evidence="3" id="KW-0804">Transcription</keyword>
<comment type="caution">
    <text evidence="5">The sequence shown here is derived from an EMBL/GenBank/DDBJ whole genome shotgun (WGS) entry which is preliminary data.</text>
</comment>
<dbReference type="EMBL" id="VTWH01000001">
    <property type="protein sequence ID" value="KAA0972121.1"/>
    <property type="molecule type" value="Genomic_DNA"/>
</dbReference>
<dbReference type="AlphaFoldDB" id="A0A5B0E2D4"/>
<dbReference type="InterPro" id="IPR036390">
    <property type="entry name" value="WH_DNA-bd_sf"/>
</dbReference>
<dbReference type="GO" id="GO:0003700">
    <property type="term" value="F:DNA-binding transcription factor activity"/>
    <property type="evidence" value="ECO:0007669"/>
    <property type="project" value="InterPro"/>
</dbReference>
<keyword evidence="6" id="KW-1185">Reference proteome</keyword>
<evidence type="ECO:0000256" key="3">
    <source>
        <dbReference type="ARBA" id="ARBA00023163"/>
    </source>
</evidence>
<dbReference type="SUPFAM" id="SSF46785">
    <property type="entry name" value="Winged helix' DNA-binding domain"/>
    <property type="match status" value="1"/>
</dbReference>
<dbReference type="PANTHER" id="PTHR42756:SF1">
    <property type="entry name" value="TRANSCRIPTIONAL REPRESSOR OF EMRAB OPERON"/>
    <property type="match status" value="1"/>
</dbReference>
<dbReference type="PROSITE" id="PS50995">
    <property type="entry name" value="HTH_MARR_2"/>
    <property type="match status" value="1"/>
</dbReference>
<dbReference type="InterPro" id="IPR000835">
    <property type="entry name" value="HTH_MarR-typ"/>
</dbReference>